<keyword evidence="3" id="KW-0732">Signal</keyword>
<sequence>MARFLLVCLMILLADVLAVLAMSNPEKVKTTSSITGPLTSAVLIHSRNLNINAARATVQPRASNKHHSISSKSKPVTSSVPPPASSPISSHDLKGSKASLNIPPQLGGENQPKPLSSSDNPHDTTAHNTDTVEATPATEEHGNEATSSNHDQAAAAAAAGEEVDAEAPSGSRKLGKHHHRHSNDKSVAGGGVILGGLATTFLVSIFCYIRATRRKNNNASETEESLNEIK</sequence>
<dbReference type="PANTHER" id="PTHR34558:SF9">
    <property type="entry name" value="F3L24.15 PROTEIN"/>
    <property type="match status" value="1"/>
</dbReference>
<evidence type="ECO:0000256" key="1">
    <source>
        <dbReference type="SAM" id="MobiDB-lite"/>
    </source>
</evidence>
<dbReference type="InParanoid" id="A0A200QYJ2"/>
<evidence type="ECO:0000256" key="3">
    <source>
        <dbReference type="SAM" id="SignalP"/>
    </source>
</evidence>
<feature type="transmembrane region" description="Helical" evidence="2">
    <location>
        <begin position="187"/>
        <end position="209"/>
    </location>
</feature>
<feature type="signal peptide" evidence="3">
    <location>
        <begin position="1"/>
        <end position="21"/>
    </location>
</feature>
<dbReference type="AlphaFoldDB" id="A0A200QYJ2"/>
<feature type="compositionally biased region" description="Basic residues" evidence="1">
    <location>
        <begin position="173"/>
        <end position="182"/>
    </location>
</feature>
<comment type="caution">
    <text evidence="4">The sequence shown here is derived from an EMBL/GenBank/DDBJ whole genome shotgun (WGS) entry which is preliminary data.</text>
</comment>
<evidence type="ECO:0008006" key="6">
    <source>
        <dbReference type="Google" id="ProtNLM"/>
    </source>
</evidence>
<name>A0A200QYJ2_MACCD</name>
<reference evidence="4 5" key="1">
    <citation type="journal article" date="2017" name="Mol. Plant">
        <title>The Genome of Medicinal Plant Macleaya cordata Provides New Insights into Benzylisoquinoline Alkaloids Metabolism.</title>
        <authorList>
            <person name="Liu X."/>
            <person name="Liu Y."/>
            <person name="Huang P."/>
            <person name="Ma Y."/>
            <person name="Qing Z."/>
            <person name="Tang Q."/>
            <person name="Cao H."/>
            <person name="Cheng P."/>
            <person name="Zheng Y."/>
            <person name="Yuan Z."/>
            <person name="Zhou Y."/>
            <person name="Liu J."/>
            <person name="Tang Z."/>
            <person name="Zhuo Y."/>
            <person name="Zhang Y."/>
            <person name="Yu L."/>
            <person name="Huang J."/>
            <person name="Yang P."/>
            <person name="Peng Q."/>
            <person name="Zhang J."/>
            <person name="Jiang W."/>
            <person name="Zhang Z."/>
            <person name="Lin K."/>
            <person name="Ro D.K."/>
            <person name="Chen X."/>
            <person name="Xiong X."/>
            <person name="Shang Y."/>
            <person name="Huang S."/>
            <person name="Zeng J."/>
        </authorList>
    </citation>
    <scope>NUCLEOTIDE SEQUENCE [LARGE SCALE GENOMIC DNA]</scope>
    <source>
        <strain evidence="5">cv. BLH2017</strain>
        <tissue evidence="4">Root</tissue>
    </source>
</reference>
<dbReference type="Proteomes" id="UP000195402">
    <property type="component" value="Unassembled WGS sequence"/>
</dbReference>
<keyword evidence="2" id="KW-1133">Transmembrane helix</keyword>
<organism evidence="4 5">
    <name type="scientific">Macleaya cordata</name>
    <name type="common">Five-seeded plume-poppy</name>
    <name type="synonym">Bocconia cordata</name>
    <dbReference type="NCBI Taxonomy" id="56857"/>
    <lineage>
        <taxon>Eukaryota</taxon>
        <taxon>Viridiplantae</taxon>
        <taxon>Streptophyta</taxon>
        <taxon>Embryophyta</taxon>
        <taxon>Tracheophyta</taxon>
        <taxon>Spermatophyta</taxon>
        <taxon>Magnoliopsida</taxon>
        <taxon>Ranunculales</taxon>
        <taxon>Papaveraceae</taxon>
        <taxon>Papaveroideae</taxon>
        <taxon>Macleaya</taxon>
    </lineage>
</organism>
<feature type="region of interest" description="Disordered" evidence="1">
    <location>
        <begin position="56"/>
        <end position="189"/>
    </location>
</feature>
<protein>
    <recommendedName>
        <fullName evidence="6">Transmembrane protein</fullName>
    </recommendedName>
</protein>
<evidence type="ECO:0000313" key="5">
    <source>
        <dbReference type="Proteomes" id="UP000195402"/>
    </source>
</evidence>
<proteinExistence type="predicted"/>
<dbReference type="OrthoDB" id="686454at2759"/>
<gene>
    <name evidence="4" type="ORF">BVC80_9033g25</name>
</gene>
<dbReference type="OMA" id="SIACYIR"/>
<keyword evidence="5" id="KW-1185">Reference proteome</keyword>
<feature type="chain" id="PRO_5012962023" description="Transmembrane protein" evidence="3">
    <location>
        <begin position="22"/>
        <end position="230"/>
    </location>
</feature>
<dbReference type="STRING" id="56857.A0A200QYJ2"/>
<evidence type="ECO:0000256" key="2">
    <source>
        <dbReference type="SAM" id="Phobius"/>
    </source>
</evidence>
<keyword evidence="2" id="KW-0812">Transmembrane</keyword>
<dbReference type="PANTHER" id="PTHR34558">
    <property type="entry name" value="EXPRESSED PROTEIN"/>
    <property type="match status" value="1"/>
</dbReference>
<feature type="compositionally biased region" description="Low complexity" evidence="1">
    <location>
        <begin position="70"/>
        <end position="79"/>
    </location>
</feature>
<keyword evidence="2" id="KW-0472">Membrane</keyword>
<evidence type="ECO:0000313" key="4">
    <source>
        <dbReference type="EMBL" id="OVA15557.1"/>
    </source>
</evidence>
<accession>A0A200QYJ2</accession>
<dbReference type="EMBL" id="MVGT01000753">
    <property type="protein sequence ID" value="OVA15557.1"/>
    <property type="molecule type" value="Genomic_DNA"/>
</dbReference>